<comment type="caution">
    <text evidence="18">The sequence shown here is derived from an EMBL/GenBank/DDBJ whole genome shotgun (WGS) entry which is preliminary data.</text>
</comment>
<feature type="disulfide bond" evidence="13">
    <location>
        <begin position="144"/>
        <end position="162"/>
    </location>
</feature>
<dbReference type="Pfam" id="PF07645">
    <property type="entry name" value="EGF_CA"/>
    <property type="match status" value="1"/>
</dbReference>
<dbReference type="InterPro" id="IPR049883">
    <property type="entry name" value="NOTCH1_EGF-like"/>
</dbReference>
<dbReference type="InterPro" id="IPR011042">
    <property type="entry name" value="6-blade_b-propeller_TolB-like"/>
</dbReference>
<dbReference type="InterPro" id="IPR000033">
    <property type="entry name" value="LDLR_classB_rpt"/>
</dbReference>
<name>A0A553NUY4_TIGCA</name>
<keyword evidence="8" id="KW-0472">Membrane</keyword>
<dbReference type="InterPro" id="IPR002172">
    <property type="entry name" value="LDrepeatLR_classA_rpt"/>
</dbReference>
<feature type="compositionally biased region" description="Polar residues" evidence="15">
    <location>
        <begin position="833"/>
        <end position="855"/>
    </location>
</feature>
<feature type="disulfide bond" evidence="12">
    <location>
        <begin position="350"/>
        <end position="360"/>
    </location>
</feature>
<keyword evidence="19" id="KW-1185">Reference proteome</keyword>
<keyword evidence="6" id="KW-0677">Repeat</keyword>
<dbReference type="InterPro" id="IPR001881">
    <property type="entry name" value="EGF-like_Ca-bd_dom"/>
</dbReference>
<feature type="chain" id="PRO_5022042453" description="EGF-like domain-containing protein" evidence="16">
    <location>
        <begin position="30"/>
        <end position="881"/>
    </location>
</feature>
<dbReference type="EMBL" id="VCGU01000010">
    <property type="protein sequence ID" value="TRY69234.1"/>
    <property type="molecule type" value="Genomic_DNA"/>
</dbReference>
<dbReference type="FunFam" id="2.10.25.10:FF:000009">
    <property type="entry name" value="Low-density lipoprotein receptor isoform 1"/>
    <property type="match status" value="1"/>
</dbReference>
<evidence type="ECO:0000256" key="3">
    <source>
        <dbReference type="ARBA" id="ARBA00022583"/>
    </source>
</evidence>
<dbReference type="GO" id="GO:0016324">
    <property type="term" value="C:apical plasma membrane"/>
    <property type="evidence" value="ECO:0007669"/>
    <property type="project" value="TreeGrafter"/>
</dbReference>
<feature type="compositionally biased region" description="Basic and acidic residues" evidence="15">
    <location>
        <begin position="783"/>
        <end position="801"/>
    </location>
</feature>
<dbReference type="GO" id="GO:0043235">
    <property type="term" value="C:receptor complex"/>
    <property type="evidence" value="ECO:0007669"/>
    <property type="project" value="TreeGrafter"/>
</dbReference>
<dbReference type="Pfam" id="PF00058">
    <property type="entry name" value="Ldl_recept_b"/>
    <property type="match status" value="1"/>
</dbReference>
<protein>
    <recommendedName>
        <fullName evidence="17">EGF-like domain-containing protein</fullName>
    </recommendedName>
</protein>
<dbReference type="Gene3D" id="2.10.25.10">
    <property type="entry name" value="Laminin"/>
    <property type="match status" value="2"/>
</dbReference>
<comment type="subcellular location">
    <subcellularLocation>
        <location evidence="1">Membrane</location>
        <topology evidence="1">Single-pass type I membrane protein</topology>
    </subcellularLocation>
</comment>
<dbReference type="PROSITE" id="PS01186">
    <property type="entry name" value="EGF_2"/>
    <property type="match status" value="1"/>
</dbReference>
<keyword evidence="2 12" id="KW-0245">EGF-like domain</keyword>
<dbReference type="PANTHER" id="PTHR22722">
    <property type="entry name" value="LOW-DENSITY LIPOPROTEIN RECEPTOR-RELATED PROTEIN 2-RELATED"/>
    <property type="match status" value="1"/>
</dbReference>
<feature type="compositionally biased region" description="Polar residues" evidence="15">
    <location>
        <begin position="808"/>
        <end position="820"/>
    </location>
</feature>
<keyword evidence="10" id="KW-0675">Receptor</keyword>
<evidence type="ECO:0000256" key="13">
    <source>
        <dbReference type="PROSITE-ProRule" id="PRU00124"/>
    </source>
</evidence>
<dbReference type="Pfam" id="PF00057">
    <property type="entry name" value="Ldl_recept_a"/>
    <property type="match status" value="4"/>
</dbReference>
<evidence type="ECO:0000256" key="16">
    <source>
        <dbReference type="SAM" id="SignalP"/>
    </source>
</evidence>
<evidence type="ECO:0000256" key="14">
    <source>
        <dbReference type="PROSITE-ProRule" id="PRU00461"/>
    </source>
</evidence>
<sequence length="881" mass="98115">MVRPFPNMAGTVSVIWLMLSMAPWPQAQSTDSFSGGETTRSSTFVQCQSRLETFQCPDSGLCIPIDQKCDGQPQCSDGSDERGCRKPFACLGKHMFKCESGDECISMFWKCDDDFDCRDRSDEKNCNPFIKERNHTCDQNEFTCHNGLCLPNVWMCDGQKDCTDESDESPETCDIQARSQNDSADPEHDGEVQGEDLKVDCDDGFTCQSQPNKCLPLRWVCDGTRDCEDGSDEGGKIEMVKLIKSVCEIHCVPFSYVKDKCQERHRNLTGADCAIGQFQCGDLCLEPSLVCDLVPHCEDGSDEGATCGQTQCEQLKCQQSCAATPKGGMCTCFPGFNMTRSGHCEDIDECATFGQCSQICINTRGSFECTCQPGYRLNRLTRTCEAANGTPLLLFSTRNEIRGIEFAPGMTRQFSVALDRHQLKEAIGVGFDGMGNRVFWTSIQDRQEGISTAQLDGSRLETFKTGQLVMPEDLAIDYLGRNVYITESTKRFIMVCSINTNDCAQLVHETGKPRGIAVFPEAGLMFFSDWDTPPQIVRVGMDGSERRPIVTKDIHWPNGIVVDIVSERIYWAEAFFNRLESADLNGEDRRVILEHVIHPFSVAVFEDTLFWSDWHVKEIQSCNKFTGKNRTVLIKAPKIEPMGLTLYHPLLEPRSGMNPCSASFCSHLCLLTPNQGSVCHCPGGMALAKDGVTCQLKAPQTVATTKPTTKIPTTSASTTVIDLHRQSKKSSFSMHFRNPAFGRHHLPSTSEELKDVEVCKDGQYNKFGQDCDPTLHPRHTQNHHGDRLDYSTSDYDLRVYPEDPLPSPSTNLPRSSTNPNLLHLDPRYDTLDSQKSSMPDSSRQSEATPAASTSGLEDEDEDRLDSVSLGDDYNDKTRLIP</sequence>
<dbReference type="AlphaFoldDB" id="A0A553NUY4"/>
<gene>
    <name evidence="18" type="ORF">TCAL_13326</name>
</gene>
<dbReference type="FunFam" id="2.120.10.30:FF:000241">
    <property type="entry name" value="Low-density lipoprotein receptor-related protein 6"/>
    <property type="match status" value="1"/>
</dbReference>
<dbReference type="PROSITE" id="PS00010">
    <property type="entry name" value="ASX_HYDROXYL"/>
    <property type="match status" value="1"/>
</dbReference>
<dbReference type="Gene3D" id="2.120.10.30">
    <property type="entry name" value="TolB, C-terminal domain"/>
    <property type="match status" value="1"/>
</dbReference>
<keyword evidence="5 16" id="KW-0732">Signal</keyword>
<dbReference type="FunFam" id="4.10.400.10:FF:000005">
    <property type="entry name" value="low-density lipoprotein receptor-related protein 1B"/>
    <property type="match status" value="1"/>
</dbReference>
<evidence type="ECO:0000256" key="1">
    <source>
        <dbReference type="ARBA" id="ARBA00004479"/>
    </source>
</evidence>
<dbReference type="PROSITE" id="PS51120">
    <property type="entry name" value="LDLRB"/>
    <property type="match status" value="3"/>
</dbReference>
<feature type="region of interest" description="Disordered" evidence="15">
    <location>
        <begin position="769"/>
        <end position="881"/>
    </location>
</feature>
<dbReference type="Gene3D" id="4.10.400.10">
    <property type="entry name" value="Low-density Lipoprotein Receptor"/>
    <property type="match status" value="5"/>
</dbReference>
<dbReference type="SMART" id="SM00192">
    <property type="entry name" value="LDLa"/>
    <property type="match status" value="5"/>
</dbReference>
<evidence type="ECO:0000259" key="17">
    <source>
        <dbReference type="PROSITE" id="PS50026"/>
    </source>
</evidence>
<dbReference type="SUPFAM" id="SSF63825">
    <property type="entry name" value="YWTD domain"/>
    <property type="match status" value="1"/>
</dbReference>
<evidence type="ECO:0000256" key="10">
    <source>
        <dbReference type="ARBA" id="ARBA00023170"/>
    </source>
</evidence>
<proteinExistence type="predicted"/>
<dbReference type="InterPro" id="IPR000152">
    <property type="entry name" value="EGF-type_Asp/Asn_hydroxyl_site"/>
</dbReference>
<dbReference type="SMART" id="SM00135">
    <property type="entry name" value="LY"/>
    <property type="match status" value="5"/>
</dbReference>
<dbReference type="PROSITE" id="PS50068">
    <property type="entry name" value="LDLRA_2"/>
    <property type="match status" value="5"/>
</dbReference>
<dbReference type="PROSITE" id="PS01209">
    <property type="entry name" value="LDLRA_1"/>
    <property type="match status" value="3"/>
</dbReference>
<comment type="caution">
    <text evidence="12">Lacks conserved residue(s) required for the propagation of feature annotation.</text>
</comment>
<feature type="region of interest" description="Disordered" evidence="15">
    <location>
        <begin position="173"/>
        <end position="193"/>
    </location>
</feature>
<dbReference type="SUPFAM" id="SSF57196">
    <property type="entry name" value="EGF/Laminin"/>
    <property type="match status" value="2"/>
</dbReference>
<evidence type="ECO:0000256" key="6">
    <source>
        <dbReference type="ARBA" id="ARBA00022737"/>
    </source>
</evidence>
<dbReference type="GO" id="GO:0006898">
    <property type="term" value="P:receptor-mediated endocytosis"/>
    <property type="evidence" value="ECO:0007669"/>
    <property type="project" value="TreeGrafter"/>
</dbReference>
<feature type="signal peptide" evidence="16">
    <location>
        <begin position="1"/>
        <end position="29"/>
    </location>
</feature>
<evidence type="ECO:0000256" key="5">
    <source>
        <dbReference type="ARBA" id="ARBA00022729"/>
    </source>
</evidence>
<dbReference type="SMART" id="SM00181">
    <property type="entry name" value="EGF"/>
    <property type="match status" value="3"/>
</dbReference>
<evidence type="ECO:0000256" key="8">
    <source>
        <dbReference type="ARBA" id="ARBA00023136"/>
    </source>
</evidence>
<dbReference type="PROSITE" id="PS50026">
    <property type="entry name" value="EGF_3"/>
    <property type="match status" value="1"/>
</dbReference>
<dbReference type="STRING" id="6832.A0A553NUY4"/>
<feature type="repeat" description="LDL-receptor class B" evidence="14">
    <location>
        <begin position="436"/>
        <end position="480"/>
    </location>
</feature>
<keyword evidence="9 12" id="KW-1015">Disulfide bond</keyword>
<dbReference type="PROSITE" id="PS01187">
    <property type="entry name" value="EGF_CA"/>
    <property type="match status" value="1"/>
</dbReference>
<dbReference type="InterPro" id="IPR000742">
    <property type="entry name" value="EGF"/>
</dbReference>
<evidence type="ECO:0000256" key="12">
    <source>
        <dbReference type="PROSITE-ProRule" id="PRU00076"/>
    </source>
</evidence>
<feature type="repeat" description="LDL-receptor class B" evidence="14">
    <location>
        <begin position="523"/>
        <end position="566"/>
    </location>
</feature>
<dbReference type="GO" id="GO:0042562">
    <property type="term" value="F:hormone binding"/>
    <property type="evidence" value="ECO:0007669"/>
    <property type="project" value="TreeGrafter"/>
</dbReference>
<dbReference type="InterPro" id="IPR051221">
    <property type="entry name" value="LDLR-related"/>
</dbReference>
<dbReference type="InterPro" id="IPR018097">
    <property type="entry name" value="EGF_Ca-bd_CS"/>
</dbReference>
<evidence type="ECO:0000256" key="11">
    <source>
        <dbReference type="ARBA" id="ARBA00023180"/>
    </source>
</evidence>
<dbReference type="Proteomes" id="UP000318571">
    <property type="component" value="Chromosome 1"/>
</dbReference>
<dbReference type="SMART" id="SM00179">
    <property type="entry name" value="EGF_CA"/>
    <property type="match status" value="1"/>
</dbReference>
<feature type="domain" description="EGF-like" evidence="17">
    <location>
        <begin position="346"/>
        <end position="385"/>
    </location>
</feature>
<keyword evidence="11" id="KW-0325">Glycoprotein</keyword>
<keyword evidence="7" id="KW-1133">Transmembrane helix</keyword>
<dbReference type="PRINTS" id="PR00261">
    <property type="entry name" value="LDLRECEPTOR"/>
</dbReference>
<dbReference type="CDD" id="cd00112">
    <property type="entry name" value="LDLa"/>
    <property type="match status" value="4"/>
</dbReference>
<feature type="disulfide bond" evidence="13">
    <location>
        <begin position="137"/>
        <end position="149"/>
    </location>
</feature>
<dbReference type="InterPro" id="IPR036055">
    <property type="entry name" value="LDL_receptor-like_sf"/>
</dbReference>
<keyword evidence="4" id="KW-0812">Transmembrane</keyword>
<feature type="repeat" description="LDL-receptor class B" evidence="14">
    <location>
        <begin position="567"/>
        <end position="608"/>
    </location>
</feature>
<evidence type="ECO:0000313" key="18">
    <source>
        <dbReference type="EMBL" id="TRY69234.1"/>
    </source>
</evidence>
<dbReference type="InterPro" id="IPR023415">
    <property type="entry name" value="LDLR_class-A_CS"/>
</dbReference>
<evidence type="ECO:0000256" key="9">
    <source>
        <dbReference type="ARBA" id="ARBA00023157"/>
    </source>
</evidence>
<evidence type="ECO:0000256" key="2">
    <source>
        <dbReference type="ARBA" id="ARBA00022536"/>
    </source>
</evidence>
<feature type="disulfide bond" evidence="13">
    <location>
        <begin position="111"/>
        <end position="126"/>
    </location>
</feature>
<feature type="disulfide bond" evidence="13">
    <location>
        <begin position="69"/>
        <end position="84"/>
    </location>
</feature>
<dbReference type="PANTHER" id="PTHR22722:SF12">
    <property type="entry name" value="EGF-LIKE DOMAIN-CONTAINING PROTEIN"/>
    <property type="match status" value="1"/>
</dbReference>
<evidence type="ECO:0000313" key="19">
    <source>
        <dbReference type="Proteomes" id="UP000318571"/>
    </source>
</evidence>
<evidence type="ECO:0000256" key="4">
    <source>
        <dbReference type="ARBA" id="ARBA00022692"/>
    </source>
</evidence>
<keyword evidence="3" id="KW-0254">Endocytosis</keyword>
<evidence type="ECO:0000256" key="15">
    <source>
        <dbReference type="SAM" id="MobiDB-lite"/>
    </source>
</evidence>
<dbReference type="CDD" id="cd00054">
    <property type="entry name" value="EGF_CA"/>
    <property type="match status" value="1"/>
</dbReference>
<organism evidence="18 19">
    <name type="scientific">Tigriopus californicus</name>
    <name type="common">Marine copepod</name>
    <dbReference type="NCBI Taxonomy" id="6832"/>
    <lineage>
        <taxon>Eukaryota</taxon>
        <taxon>Metazoa</taxon>
        <taxon>Ecdysozoa</taxon>
        <taxon>Arthropoda</taxon>
        <taxon>Crustacea</taxon>
        <taxon>Multicrustacea</taxon>
        <taxon>Hexanauplia</taxon>
        <taxon>Copepoda</taxon>
        <taxon>Harpacticoida</taxon>
        <taxon>Harpacticidae</taxon>
        <taxon>Tigriopus</taxon>
    </lineage>
</organism>
<evidence type="ECO:0000256" key="7">
    <source>
        <dbReference type="ARBA" id="ARBA00022989"/>
    </source>
</evidence>
<accession>A0A553NUY4</accession>
<reference evidence="18 19" key="1">
    <citation type="journal article" date="2018" name="Nat. Ecol. Evol.">
        <title>Genomic signatures of mitonuclear coevolution across populations of Tigriopus californicus.</title>
        <authorList>
            <person name="Barreto F.S."/>
            <person name="Watson E.T."/>
            <person name="Lima T.G."/>
            <person name="Willett C.S."/>
            <person name="Edmands S."/>
            <person name="Li W."/>
            <person name="Burton R.S."/>
        </authorList>
    </citation>
    <scope>NUCLEOTIDE SEQUENCE [LARGE SCALE GENOMIC DNA]</scope>
    <source>
        <strain evidence="18 19">San Diego</strain>
    </source>
</reference>
<dbReference type="GO" id="GO:0005509">
    <property type="term" value="F:calcium ion binding"/>
    <property type="evidence" value="ECO:0007669"/>
    <property type="project" value="InterPro"/>
</dbReference>
<dbReference type="SUPFAM" id="SSF57424">
    <property type="entry name" value="LDL receptor-like module"/>
    <property type="match status" value="5"/>
</dbReference>